<organism evidence="2 3">
    <name type="scientific">Tilletia horrida</name>
    <dbReference type="NCBI Taxonomy" id="155126"/>
    <lineage>
        <taxon>Eukaryota</taxon>
        <taxon>Fungi</taxon>
        <taxon>Dikarya</taxon>
        <taxon>Basidiomycota</taxon>
        <taxon>Ustilaginomycotina</taxon>
        <taxon>Exobasidiomycetes</taxon>
        <taxon>Tilletiales</taxon>
        <taxon>Tilletiaceae</taxon>
        <taxon>Tilletia</taxon>
    </lineage>
</organism>
<dbReference type="PANTHER" id="PTHR23389">
    <property type="entry name" value="CHROMOSOME TRANSMISSION FIDELITY FACTOR 18"/>
    <property type="match status" value="1"/>
</dbReference>
<gene>
    <name evidence="2" type="ORF">OC846_005086</name>
</gene>
<evidence type="ECO:0008006" key="4">
    <source>
        <dbReference type="Google" id="ProtNLM"/>
    </source>
</evidence>
<feature type="compositionally biased region" description="Low complexity" evidence="1">
    <location>
        <begin position="17"/>
        <end position="30"/>
    </location>
</feature>
<feature type="region of interest" description="Disordered" evidence="1">
    <location>
        <begin position="1"/>
        <end position="136"/>
    </location>
</feature>
<evidence type="ECO:0000313" key="2">
    <source>
        <dbReference type="EMBL" id="KAK0546875.1"/>
    </source>
</evidence>
<dbReference type="AlphaFoldDB" id="A0AAN6GR86"/>
<feature type="compositionally biased region" description="Basic and acidic residues" evidence="1">
    <location>
        <begin position="451"/>
        <end position="463"/>
    </location>
</feature>
<accession>A0AAN6GR86</accession>
<feature type="region of interest" description="Disordered" evidence="1">
    <location>
        <begin position="170"/>
        <end position="200"/>
    </location>
</feature>
<feature type="compositionally biased region" description="Polar residues" evidence="1">
    <location>
        <begin position="525"/>
        <end position="540"/>
    </location>
</feature>
<dbReference type="SUPFAM" id="SSF52540">
    <property type="entry name" value="P-loop containing nucleoside triphosphate hydrolases"/>
    <property type="match status" value="1"/>
</dbReference>
<dbReference type="Proteomes" id="UP001176517">
    <property type="component" value="Unassembled WGS sequence"/>
</dbReference>
<proteinExistence type="predicted"/>
<dbReference type="GO" id="GO:0003677">
    <property type="term" value="F:DNA binding"/>
    <property type="evidence" value="ECO:0007669"/>
    <property type="project" value="TreeGrafter"/>
</dbReference>
<feature type="region of interest" description="Disordered" evidence="1">
    <location>
        <begin position="507"/>
        <end position="596"/>
    </location>
</feature>
<reference evidence="2" key="1">
    <citation type="journal article" date="2023" name="PhytoFront">
        <title>Draft Genome Resources of Seven Strains of Tilletia horrida, Causal Agent of Kernel Smut of Rice.</title>
        <authorList>
            <person name="Khanal S."/>
            <person name="Antony Babu S."/>
            <person name="Zhou X.G."/>
        </authorList>
    </citation>
    <scope>NUCLEOTIDE SEQUENCE</scope>
    <source>
        <strain evidence="2">TX6</strain>
    </source>
</reference>
<feature type="compositionally biased region" description="Basic and acidic residues" evidence="1">
    <location>
        <begin position="98"/>
        <end position="112"/>
    </location>
</feature>
<dbReference type="Gene3D" id="3.40.50.300">
    <property type="entry name" value="P-loop containing nucleotide triphosphate hydrolases"/>
    <property type="match status" value="1"/>
</dbReference>
<feature type="compositionally biased region" description="Pro residues" evidence="1">
    <location>
        <begin position="31"/>
        <end position="41"/>
    </location>
</feature>
<dbReference type="GO" id="GO:0005634">
    <property type="term" value="C:nucleus"/>
    <property type="evidence" value="ECO:0007669"/>
    <property type="project" value="TreeGrafter"/>
</dbReference>
<evidence type="ECO:0000313" key="3">
    <source>
        <dbReference type="Proteomes" id="UP001176517"/>
    </source>
</evidence>
<keyword evidence="3" id="KW-1185">Reference proteome</keyword>
<dbReference type="InterPro" id="IPR027417">
    <property type="entry name" value="P-loop_NTPase"/>
</dbReference>
<feature type="region of interest" description="Disordered" evidence="1">
    <location>
        <begin position="721"/>
        <end position="748"/>
    </location>
</feature>
<feature type="compositionally biased region" description="Low complexity" evidence="1">
    <location>
        <begin position="413"/>
        <end position="422"/>
    </location>
</feature>
<feature type="compositionally biased region" description="Basic residues" evidence="1">
    <location>
        <begin position="75"/>
        <end position="85"/>
    </location>
</feature>
<feature type="region of interest" description="Disordered" evidence="1">
    <location>
        <begin position="660"/>
        <end position="686"/>
    </location>
</feature>
<evidence type="ECO:0000256" key="1">
    <source>
        <dbReference type="SAM" id="MobiDB-lite"/>
    </source>
</evidence>
<protein>
    <recommendedName>
        <fullName evidence="4">AAA+ ATPase domain-containing protein</fullName>
    </recommendedName>
</protein>
<comment type="caution">
    <text evidence="2">The sequence shown here is derived from an EMBL/GenBank/DDBJ whole genome shotgun (WGS) entry which is preliminary data.</text>
</comment>
<feature type="region of interest" description="Disordered" evidence="1">
    <location>
        <begin position="402"/>
        <end position="474"/>
    </location>
</feature>
<dbReference type="PANTHER" id="PTHR23389:SF21">
    <property type="entry name" value="ATPASE FAMILY AAA DOMAIN-CONTAINING PROTEIN 5"/>
    <property type="match status" value="1"/>
</dbReference>
<dbReference type="EMBL" id="JAPDMZ010000178">
    <property type="protein sequence ID" value="KAK0546875.1"/>
    <property type="molecule type" value="Genomic_DNA"/>
</dbReference>
<sequence>MKQSLLSFAPRSQIKDLPTSTESSSESTALPPAPADVPTPSPAEISTPAPSQKPTASKDAGTETVGKPAKAASKASKKAQPKSSKKPPPSAFFQPIGARKDATAAEQDHKDAATVTESAVTEVDEESDAEAVVPVMTRRTRRNPAASVIVIHDDHDDDDDDDDVVIKEVKSAASSQEIKKQSPVKAKPPPASSGFTVKGTGPSNRIFKPFAKRPSDILKHVPWPKGDHVHVQPAEASESLSPFTRIREARARPEASKHEEVPLEPFDFRQALQVRVRDLSDCFLTTPDERHFAFTSTSSTLEAALSALAALAQAHGLEQHTFPGKHIVDSALVHSYDCASKTLKTSPAGGAAAQGQDAYQLWTHTHRPQRAAHVLGKRNRESAAFLRDWLHELVITEPFTTSAAGTSNRETSKLSLSFSSSKGGKGLMKGQQKKRKAGPSATDPSRRKIQRKVDKKGEREKKAKAARRARRGWSELDNSDEDDILDFIVDDELDVVYESEDDEILDWDSQSQSSHPRAGTPGDVPSSSLPEVTKLAPSTPSKKEETASRPSTPPSSSPVIGPGRARSNRVADPTTPTKNRLSTAPLAHPSPRKRDTFKDHLTNCILLEGPTGVGKTAAVYACASELGYEVFELFPGMGRRTGKDMEAAVGALAANHMVSGGGSGGGAKQQSAQQQRKSGKPPERMSDISAMFGAQKGKSKEHAEDMAAEAGVVESTRSLLPGKVQASAQEASTLSGGSDSVRVPASPKGPKAVRQSLILIEEADILYEDDRGFWPAMVELIGKSRRPVVITCNDLSSIPIADLPLQTTLRFISASVDEAVPYLQLVALQEGHILSPKDTARIYESTTSSLKLEASLWLAGLSSSGLVHASAPSSLYGIEKSCSVGSAVQALDLRQALLEMQFWCSTPTVAGGETAKWYATSLRSADHHAKARGESRPDEVDLATIGKVLDALSYADATLRPPFVDMIETHEPDAYNERIASATSLRDQLLNEEAHMLLKQGRKDEEQELADCGVQLASELQDACSKLCAETWTSANTGSDQQSTFERRVRYTQALSKLVDDQEGRSVVTNPSYILMPDSLVVDYAPYLRAMVQVDDAEAAQHAEAVRNVKAAAALSAEEGMMNPLTQLKLTRKTKNSQQSVLFAYGLDHGEELPRHIWSSETVLAAIREGAFPKGEDDLVGVEDRAGPLQLADTTVTSEGGGTGGMSLSC</sequence>
<feature type="compositionally biased region" description="Polar residues" evidence="1">
    <location>
        <begin position="726"/>
        <end position="738"/>
    </location>
</feature>
<name>A0AAN6GR86_9BASI</name>